<name>A0ABD1RGY1_9LAMI</name>
<sequence>METRQRANDDQWKRLDKDVGDLGAAVTLSSDKVESLEKLLKTLCGKQEKIGNYMHEMNDKYDSIVAMLAKLSVSKDKQVEEINIGTNYEGESITGRNDGGEGRMNQGGYAIKMNTKLPKIELPQFGGENPRGWASHPRADWSMMATEICRRFAENT</sequence>
<comment type="caution">
    <text evidence="1">The sequence shown here is derived from an EMBL/GenBank/DDBJ whole genome shotgun (WGS) entry which is preliminary data.</text>
</comment>
<gene>
    <name evidence="1" type="ORF">Adt_31784</name>
</gene>
<reference evidence="2" key="1">
    <citation type="submission" date="2024-07" db="EMBL/GenBank/DDBJ databases">
        <title>Two chromosome-level genome assemblies of Korean endemic species Abeliophyllum distichum and Forsythia ovata (Oleaceae).</title>
        <authorList>
            <person name="Jang H."/>
        </authorList>
    </citation>
    <scope>NUCLEOTIDE SEQUENCE [LARGE SCALE GENOMIC DNA]</scope>
</reference>
<protein>
    <submittedName>
        <fullName evidence="1">Uncharacterized protein</fullName>
    </submittedName>
</protein>
<accession>A0ABD1RGY1</accession>
<dbReference type="Proteomes" id="UP001604336">
    <property type="component" value="Unassembled WGS sequence"/>
</dbReference>
<organism evidence="1 2">
    <name type="scientific">Abeliophyllum distichum</name>
    <dbReference type="NCBI Taxonomy" id="126358"/>
    <lineage>
        <taxon>Eukaryota</taxon>
        <taxon>Viridiplantae</taxon>
        <taxon>Streptophyta</taxon>
        <taxon>Embryophyta</taxon>
        <taxon>Tracheophyta</taxon>
        <taxon>Spermatophyta</taxon>
        <taxon>Magnoliopsida</taxon>
        <taxon>eudicotyledons</taxon>
        <taxon>Gunneridae</taxon>
        <taxon>Pentapetalae</taxon>
        <taxon>asterids</taxon>
        <taxon>lamiids</taxon>
        <taxon>Lamiales</taxon>
        <taxon>Oleaceae</taxon>
        <taxon>Forsythieae</taxon>
        <taxon>Abeliophyllum</taxon>
    </lineage>
</organism>
<proteinExistence type="predicted"/>
<keyword evidence="2" id="KW-1185">Reference proteome</keyword>
<evidence type="ECO:0000313" key="1">
    <source>
        <dbReference type="EMBL" id="KAL2487028.1"/>
    </source>
</evidence>
<evidence type="ECO:0000313" key="2">
    <source>
        <dbReference type="Proteomes" id="UP001604336"/>
    </source>
</evidence>
<dbReference type="EMBL" id="JBFOLK010000009">
    <property type="protein sequence ID" value="KAL2487028.1"/>
    <property type="molecule type" value="Genomic_DNA"/>
</dbReference>
<dbReference type="AlphaFoldDB" id="A0ABD1RGY1"/>